<evidence type="ECO:0000313" key="6">
    <source>
        <dbReference type="Proteomes" id="UP001139125"/>
    </source>
</evidence>
<evidence type="ECO:0000256" key="3">
    <source>
        <dbReference type="ARBA" id="ARBA00048741"/>
    </source>
</evidence>
<evidence type="ECO:0000256" key="1">
    <source>
        <dbReference type="ARBA" id="ARBA00005187"/>
    </source>
</evidence>
<comment type="caution">
    <text evidence="5">The sequence shown here is derived from an EMBL/GenBank/DDBJ whole genome shotgun (WGS) entry which is preliminary data.</text>
</comment>
<accession>A0A9X2RDW1</accession>
<name>A0A9X2RDW1_9BACT</name>
<dbReference type="PANTHER" id="PTHR43284">
    <property type="entry name" value="ASPARAGINE SYNTHETASE (GLUTAMINE-HYDROLYZING)"/>
    <property type="match status" value="1"/>
</dbReference>
<protein>
    <recommendedName>
        <fullName evidence="2">asparagine synthase (glutamine-hydrolyzing)</fullName>
        <ecNumber evidence="2">6.3.5.4</ecNumber>
    </recommendedName>
</protein>
<dbReference type="PANTHER" id="PTHR43284:SF1">
    <property type="entry name" value="ASPARAGINE SYNTHETASE"/>
    <property type="match status" value="1"/>
</dbReference>
<dbReference type="Proteomes" id="UP001139125">
    <property type="component" value="Unassembled WGS sequence"/>
</dbReference>
<dbReference type="Gene3D" id="3.40.50.620">
    <property type="entry name" value="HUPs"/>
    <property type="match status" value="1"/>
</dbReference>
<comment type="catalytic activity">
    <reaction evidence="3">
        <text>L-aspartate + L-glutamine + ATP + H2O = L-asparagine + L-glutamate + AMP + diphosphate + H(+)</text>
        <dbReference type="Rhea" id="RHEA:12228"/>
        <dbReference type="ChEBI" id="CHEBI:15377"/>
        <dbReference type="ChEBI" id="CHEBI:15378"/>
        <dbReference type="ChEBI" id="CHEBI:29985"/>
        <dbReference type="ChEBI" id="CHEBI:29991"/>
        <dbReference type="ChEBI" id="CHEBI:30616"/>
        <dbReference type="ChEBI" id="CHEBI:33019"/>
        <dbReference type="ChEBI" id="CHEBI:58048"/>
        <dbReference type="ChEBI" id="CHEBI:58359"/>
        <dbReference type="ChEBI" id="CHEBI:456215"/>
        <dbReference type="EC" id="6.3.5.4"/>
    </reaction>
</comment>
<dbReference type="InterPro" id="IPR051786">
    <property type="entry name" value="ASN_synthetase/amidase"/>
</dbReference>
<evidence type="ECO:0000256" key="2">
    <source>
        <dbReference type="ARBA" id="ARBA00012737"/>
    </source>
</evidence>
<dbReference type="InterPro" id="IPR029055">
    <property type="entry name" value="Ntn_hydrolases_N"/>
</dbReference>
<dbReference type="GO" id="GO:0006529">
    <property type="term" value="P:asparagine biosynthetic process"/>
    <property type="evidence" value="ECO:0007669"/>
    <property type="project" value="InterPro"/>
</dbReference>
<sequence length="569" mass="65315">MGWFIGIAGRDQSLKNSILSLTSSNDFNVETESFFLLAGGHHQTTHYQLDEDQQAGWVASGIGISNDEKPKLYDLDDWDQAIGKGVNHLHQINGHFSVCRWNDQTTELITDQLGIRNVFIHQAKDFVLFSTRLDWIKKLIPHTAINCEKFGSRWLAINQFSNGSFIEGVERISQGGHATINPERVSISNNRWSHSHREVNPQSFINALSNFSTLPLKQGQPLSLGLSGGLDSRTLFAILLQQSNSNWTTHTFGEARHPDLKTATLLNSFYNKEHYVFEERIPEAKEIEDLLPDFIGQTMLTSTPSHFVGFQAYKKIQDLGFSVIDGGFGEIARRRFMNNILLRAKTALLKKDIPALIPFLRLDRSDIFTEECNNSMISGLKEELQEEIDAMPDITEIGIENWLDLFTVRTRVPNAAGPEQARSDNELLNYMPFLQPDLIEFALNLPVKDRKNARVFRSFIKRNASKLQSAPLIKGDYSYPYWMKDYTSAIWMRIKQKLGMKHESPQTIDFLMTMEEYIRDLHNSQSAKEFSAYDHRKIDQLITGFYDDNNKDLAHQLNWWLAFEVFRQI</sequence>
<feature type="domain" description="Asparagine synthetase" evidence="4">
    <location>
        <begin position="217"/>
        <end position="463"/>
    </location>
</feature>
<dbReference type="GO" id="GO:0004066">
    <property type="term" value="F:asparagine synthase (glutamine-hydrolyzing) activity"/>
    <property type="evidence" value="ECO:0007669"/>
    <property type="project" value="UniProtKB-EC"/>
</dbReference>
<dbReference type="Gene3D" id="3.60.20.10">
    <property type="entry name" value="Glutamine Phosphoribosylpyrophosphate, subunit 1, domain 1"/>
    <property type="match status" value="1"/>
</dbReference>
<dbReference type="Pfam" id="PF00733">
    <property type="entry name" value="Asn_synthase"/>
    <property type="match status" value="1"/>
</dbReference>
<dbReference type="SUPFAM" id="SSF52402">
    <property type="entry name" value="Adenine nucleotide alpha hydrolases-like"/>
    <property type="match status" value="1"/>
</dbReference>
<reference evidence="5" key="1">
    <citation type="submission" date="2022-06" db="EMBL/GenBank/DDBJ databases">
        <title>Gracilimonas sp. CAU 1638 isolated from sea sediment.</title>
        <authorList>
            <person name="Kim W."/>
        </authorList>
    </citation>
    <scope>NUCLEOTIDE SEQUENCE</scope>
    <source>
        <strain evidence="5">CAU 1638</strain>
    </source>
</reference>
<proteinExistence type="predicted"/>
<evidence type="ECO:0000313" key="5">
    <source>
        <dbReference type="EMBL" id="MCP9291566.1"/>
    </source>
</evidence>
<dbReference type="InterPro" id="IPR014729">
    <property type="entry name" value="Rossmann-like_a/b/a_fold"/>
</dbReference>
<keyword evidence="6" id="KW-1185">Reference proteome</keyword>
<evidence type="ECO:0000259" key="4">
    <source>
        <dbReference type="Pfam" id="PF00733"/>
    </source>
</evidence>
<gene>
    <name evidence="5" type="ORF">NM125_08230</name>
</gene>
<dbReference type="AlphaFoldDB" id="A0A9X2RDW1"/>
<comment type="pathway">
    <text evidence="1">Amino-acid biosynthesis; L-asparagine biosynthesis; L-asparagine from L-aspartate (L-Gln route): step 1/1.</text>
</comment>
<dbReference type="EMBL" id="JANDBC010000001">
    <property type="protein sequence ID" value="MCP9291566.1"/>
    <property type="molecule type" value="Genomic_DNA"/>
</dbReference>
<dbReference type="SUPFAM" id="SSF56235">
    <property type="entry name" value="N-terminal nucleophile aminohydrolases (Ntn hydrolases)"/>
    <property type="match status" value="1"/>
</dbReference>
<dbReference type="RefSeq" id="WP_255134430.1">
    <property type="nucleotide sequence ID" value="NZ_JANDBC010000001.1"/>
</dbReference>
<dbReference type="InterPro" id="IPR001962">
    <property type="entry name" value="Asn_synthase"/>
</dbReference>
<dbReference type="EC" id="6.3.5.4" evidence="2"/>
<organism evidence="5 6">
    <name type="scientific">Gracilimonas sediminicola</name>
    <dbReference type="NCBI Taxonomy" id="2952158"/>
    <lineage>
        <taxon>Bacteria</taxon>
        <taxon>Pseudomonadati</taxon>
        <taxon>Balneolota</taxon>
        <taxon>Balneolia</taxon>
        <taxon>Balneolales</taxon>
        <taxon>Balneolaceae</taxon>
        <taxon>Gracilimonas</taxon>
    </lineage>
</organism>